<dbReference type="Pfam" id="PF13912">
    <property type="entry name" value="zf-C2H2_6"/>
    <property type="match status" value="1"/>
</dbReference>
<evidence type="ECO:0000256" key="1">
    <source>
        <dbReference type="PROSITE-ProRule" id="PRU00042"/>
    </source>
</evidence>
<dbReference type="Gene3D" id="3.30.160.60">
    <property type="entry name" value="Classic Zinc Finger"/>
    <property type="match status" value="1"/>
</dbReference>
<dbReference type="InterPro" id="IPR044299">
    <property type="entry name" value="GIS3/ZFP5/ZFP6"/>
</dbReference>
<dbReference type="PANTHER" id="PTHR46353:SF5">
    <property type="entry name" value="ZINC FINGER PROTEIN 5"/>
    <property type="match status" value="1"/>
</dbReference>
<protein>
    <recommendedName>
        <fullName evidence="2">C2H2-type domain-containing protein</fullName>
    </recommendedName>
</protein>
<name>A0ABS8W423_DATST</name>
<dbReference type="PROSITE" id="PS00028">
    <property type="entry name" value="ZINC_FINGER_C2H2_1"/>
    <property type="match status" value="1"/>
</dbReference>
<dbReference type="PROSITE" id="PS50157">
    <property type="entry name" value="ZINC_FINGER_C2H2_2"/>
    <property type="match status" value="1"/>
</dbReference>
<sequence>MEKHIASTFVPPSCNNIGGNESLSNSCMEHKRLKLFGFELIDPCQKDLKGELGEEYESVNSSCSTISSGRVNAKHDEAKEKKFECHYCLKEFSNSQALGGHQNAHKKERLREKRLQFQERKANLCYYLQAFQTNNNNITSYCHDYSDQFTMNEEPQISFSSYDQNSQFHQDSCTFTLTYGKRYRENSRAAVIKPSRIPNSASKQSCKPLDLQLGLR</sequence>
<dbReference type="PANTHER" id="PTHR46353">
    <property type="entry name" value="ZINC FINGER PROTEIN 5"/>
    <property type="match status" value="1"/>
</dbReference>
<proteinExistence type="predicted"/>
<accession>A0ABS8W423</accession>
<comment type="caution">
    <text evidence="3">The sequence shown here is derived from an EMBL/GenBank/DDBJ whole genome shotgun (WGS) entry which is preliminary data.</text>
</comment>
<gene>
    <name evidence="3" type="ORF">HAX54_043737</name>
</gene>
<organism evidence="3 4">
    <name type="scientific">Datura stramonium</name>
    <name type="common">Jimsonweed</name>
    <name type="synonym">Common thornapple</name>
    <dbReference type="NCBI Taxonomy" id="4076"/>
    <lineage>
        <taxon>Eukaryota</taxon>
        <taxon>Viridiplantae</taxon>
        <taxon>Streptophyta</taxon>
        <taxon>Embryophyta</taxon>
        <taxon>Tracheophyta</taxon>
        <taxon>Spermatophyta</taxon>
        <taxon>Magnoliopsida</taxon>
        <taxon>eudicotyledons</taxon>
        <taxon>Gunneridae</taxon>
        <taxon>Pentapetalae</taxon>
        <taxon>asterids</taxon>
        <taxon>lamiids</taxon>
        <taxon>Solanales</taxon>
        <taxon>Solanaceae</taxon>
        <taxon>Solanoideae</taxon>
        <taxon>Datureae</taxon>
        <taxon>Datura</taxon>
    </lineage>
</organism>
<evidence type="ECO:0000313" key="4">
    <source>
        <dbReference type="Proteomes" id="UP000823775"/>
    </source>
</evidence>
<dbReference type="EMBL" id="JACEIK010006582">
    <property type="protein sequence ID" value="MCE2055915.1"/>
    <property type="molecule type" value="Genomic_DNA"/>
</dbReference>
<keyword evidence="4" id="KW-1185">Reference proteome</keyword>
<keyword evidence="1" id="KW-0862">Zinc</keyword>
<evidence type="ECO:0000259" key="2">
    <source>
        <dbReference type="PROSITE" id="PS50157"/>
    </source>
</evidence>
<dbReference type="SUPFAM" id="SSF57667">
    <property type="entry name" value="beta-beta-alpha zinc fingers"/>
    <property type="match status" value="1"/>
</dbReference>
<dbReference type="InterPro" id="IPR036236">
    <property type="entry name" value="Znf_C2H2_sf"/>
</dbReference>
<dbReference type="Proteomes" id="UP000823775">
    <property type="component" value="Unassembled WGS sequence"/>
</dbReference>
<dbReference type="InterPro" id="IPR013087">
    <property type="entry name" value="Znf_C2H2_type"/>
</dbReference>
<reference evidence="3 4" key="1">
    <citation type="journal article" date="2021" name="BMC Genomics">
        <title>Datura genome reveals duplications of psychoactive alkaloid biosynthetic genes and high mutation rate following tissue culture.</title>
        <authorList>
            <person name="Rajewski A."/>
            <person name="Carter-House D."/>
            <person name="Stajich J."/>
            <person name="Litt A."/>
        </authorList>
    </citation>
    <scope>NUCLEOTIDE SEQUENCE [LARGE SCALE GENOMIC DNA]</scope>
    <source>
        <strain evidence="3">AR-01</strain>
    </source>
</reference>
<keyword evidence="1" id="KW-0863">Zinc-finger</keyword>
<keyword evidence="1" id="KW-0479">Metal-binding</keyword>
<evidence type="ECO:0000313" key="3">
    <source>
        <dbReference type="EMBL" id="MCE2055915.1"/>
    </source>
</evidence>
<feature type="domain" description="C2H2-type" evidence="2">
    <location>
        <begin position="83"/>
        <end position="110"/>
    </location>
</feature>